<comment type="similarity">
    <text evidence="1 4">Belongs to the iron/ascorbate-dependent oxidoreductase family.</text>
</comment>
<organism evidence="6 7">
    <name type="scientific">Coemansia asiatica</name>
    <dbReference type="NCBI Taxonomy" id="1052880"/>
    <lineage>
        <taxon>Eukaryota</taxon>
        <taxon>Fungi</taxon>
        <taxon>Fungi incertae sedis</taxon>
        <taxon>Zoopagomycota</taxon>
        <taxon>Kickxellomycotina</taxon>
        <taxon>Kickxellomycetes</taxon>
        <taxon>Kickxellales</taxon>
        <taxon>Kickxellaceae</taxon>
        <taxon>Coemansia</taxon>
    </lineage>
</organism>
<dbReference type="InterPro" id="IPR044861">
    <property type="entry name" value="IPNS-like_FE2OG_OXY"/>
</dbReference>
<dbReference type="Proteomes" id="UP001145021">
    <property type="component" value="Unassembled WGS sequence"/>
</dbReference>
<feature type="domain" description="Fe2OG dioxygenase" evidence="5">
    <location>
        <begin position="179"/>
        <end position="286"/>
    </location>
</feature>
<sequence>MSADIVDFDSIPVLDLQEAKTNKRQFLNKLQNALIHIGFFYVRNHGISADFLERLTANTKDFFDLSVDEKLKTEKIHSPTFLGYSIQGNEITKDKKDNREQYDFANELPSTWVPGEPEYKRLVGPNLWPSPTLVPDFRPSILSFHSQALELATRLIRLTAEALGLEPEALLNSYVLPNQQHRAKLIKYPAVDQLAPQDGTQGVGAHRDTGSLLTILYQATEHQALQVQNHSGKWISAPPVANTFVVNIGTGLEYLVQGVAIATTHRVINPPAGTGSRYSIAFFQGTRPDKRLLPVDLPLHIVDQKPKKAVSDSGYQFHKLFAENPGLYTLLNRISSHRDVGIKYYHQLAKQHGVEDIYSPKIK</sequence>
<evidence type="ECO:0000313" key="7">
    <source>
        <dbReference type="Proteomes" id="UP001145021"/>
    </source>
</evidence>
<evidence type="ECO:0000313" key="6">
    <source>
        <dbReference type="EMBL" id="KAJ1646392.1"/>
    </source>
</evidence>
<dbReference type="SUPFAM" id="SSF51197">
    <property type="entry name" value="Clavaminate synthase-like"/>
    <property type="match status" value="1"/>
</dbReference>
<dbReference type="Pfam" id="PF03171">
    <property type="entry name" value="2OG-FeII_Oxy"/>
    <property type="match status" value="1"/>
</dbReference>
<keyword evidence="2 4" id="KW-0479">Metal-binding</keyword>
<keyword evidence="4" id="KW-0560">Oxidoreductase</keyword>
<dbReference type="Pfam" id="PF14226">
    <property type="entry name" value="DIOX_N"/>
    <property type="match status" value="1"/>
</dbReference>
<gene>
    <name evidence="6" type="ORF">LPJ64_002137</name>
</gene>
<accession>A0A9W7XK64</accession>
<dbReference type="Gene3D" id="2.60.120.330">
    <property type="entry name" value="B-lactam Antibiotic, Isopenicillin N Synthase, Chain"/>
    <property type="match status" value="1"/>
</dbReference>
<keyword evidence="3 4" id="KW-0408">Iron</keyword>
<dbReference type="PANTHER" id="PTHR47991">
    <property type="entry name" value="OXOGLUTARATE/IRON-DEPENDENT DIOXYGENASE"/>
    <property type="match status" value="1"/>
</dbReference>
<name>A0A9W7XK64_9FUNG</name>
<comment type="caution">
    <text evidence="6">The sequence shown here is derived from an EMBL/GenBank/DDBJ whole genome shotgun (WGS) entry which is preliminary data.</text>
</comment>
<protein>
    <recommendedName>
        <fullName evidence="5">Fe2OG dioxygenase domain-containing protein</fullName>
    </recommendedName>
</protein>
<dbReference type="InterPro" id="IPR027443">
    <property type="entry name" value="IPNS-like_sf"/>
</dbReference>
<dbReference type="PROSITE" id="PS51471">
    <property type="entry name" value="FE2OG_OXY"/>
    <property type="match status" value="1"/>
</dbReference>
<dbReference type="PRINTS" id="PR00682">
    <property type="entry name" value="IPNSYNTHASE"/>
</dbReference>
<dbReference type="GO" id="GO:0046872">
    <property type="term" value="F:metal ion binding"/>
    <property type="evidence" value="ECO:0007669"/>
    <property type="project" value="UniProtKB-KW"/>
</dbReference>
<evidence type="ECO:0000256" key="4">
    <source>
        <dbReference type="RuleBase" id="RU003682"/>
    </source>
</evidence>
<proteinExistence type="inferred from homology"/>
<reference evidence="6" key="1">
    <citation type="submission" date="2022-07" db="EMBL/GenBank/DDBJ databases">
        <title>Phylogenomic reconstructions and comparative analyses of Kickxellomycotina fungi.</title>
        <authorList>
            <person name="Reynolds N.K."/>
            <person name="Stajich J.E."/>
            <person name="Barry K."/>
            <person name="Grigoriev I.V."/>
            <person name="Crous P."/>
            <person name="Smith M.E."/>
        </authorList>
    </citation>
    <scope>NUCLEOTIDE SEQUENCE</scope>
    <source>
        <strain evidence="6">NBRC 105413</strain>
    </source>
</reference>
<evidence type="ECO:0000259" key="5">
    <source>
        <dbReference type="PROSITE" id="PS51471"/>
    </source>
</evidence>
<evidence type="ECO:0000256" key="1">
    <source>
        <dbReference type="ARBA" id="ARBA00008056"/>
    </source>
</evidence>
<dbReference type="EMBL" id="JANBOH010000063">
    <property type="protein sequence ID" value="KAJ1646392.1"/>
    <property type="molecule type" value="Genomic_DNA"/>
</dbReference>
<dbReference type="InterPro" id="IPR026992">
    <property type="entry name" value="DIOX_N"/>
</dbReference>
<dbReference type="InterPro" id="IPR050295">
    <property type="entry name" value="Plant_2OG-oxidoreductases"/>
</dbReference>
<evidence type="ECO:0000256" key="3">
    <source>
        <dbReference type="ARBA" id="ARBA00023004"/>
    </source>
</evidence>
<dbReference type="AlphaFoldDB" id="A0A9W7XK64"/>
<dbReference type="GO" id="GO:0016491">
    <property type="term" value="F:oxidoreductase activity"/>
    <property type="evidence" value="ECO:0007669"/>
    <property type="project" value="UniProtKB-KW"/>
</dbReference>
<evidence type="ECO:0000256" key="2">
    <source>
        <dbReference type="ARBA" id="ARBA00022723"/>
    </source>
</evidence>
<dbReference type="InterPro" id="IPR005123">
    <property type="entry name" value="Oxoglu/Fe-dep_dioxygenase_dom"/>
</dbReference>
<keyword evidence="7" id="KW-1185">Reference proteome</keyword>